<keyword evidence="2" id="KW-1185">Reference proteome</keyword>
<name>A0AAI9U7E3_9PEZI</name>
<reference evidence="1" key="1">
    <citation type="submission" date="2016-11" db="EMBL/GenBank/DDBJ databases">
        <title>The genome sequence of Colletotrichum cuscutae.</title>
        <authorList>
            <person name="Baroncelli R."/>
        </authorList>
    </citation>
    <scope>NUCLEOTIDE SEQUENCE</scope>
    <source>
        <strain evidence="1">IMI 304802</strain>
    </source>
</reference>
<dbReference type="EMBL" id="MPDP01000300">
    <property type="protein sequence ID" value="KAK1451177.1"/>
    <property type="molecule type" value="Genomic_DNA"/>
</dbReference>
<gene>
    <name evidence="1" type="ORF">CCUS01_11162</name>
</gene>
<sequence>MTMVLVSELSDQSEWKERETAKAPLSVKKKTGKERVKLPFLSLLRREIPAPKRGIYSFLHLSLPGAPFPEHQLDRPVPSLRLIDGILRTHLLEIPASRVTGSKYSPAISRRHQTKCNPGIASPGHNTRQTNKTKRSRQACVCFIHIAQSILCTTLQYSATAEKGRTASVCLPDTAKGNCQPGQPQPTRSNPTQLLTRLYSIYLYSSFPVGCGELDVSSRNSLVREELATPPIMAYFPHPFLSTWPNLANLGHPLRLLLGAWDSGRAASELRPSTLWRSGHSGDPAALFGVNKPALFNISAVCHSGKSSAKSAGRKRRPELVGGVACVPEMTGRTGSSLVCFSFRDRPLKEEEEKKENETLCSEAVGASFASHVVPFSQGSH</sequence>
<dbReference type="AlphaFoldDB" id="A0AAI9U7E3"/>
<protein>
    <submittedName>
        <fullName evidence="1">Uncharacterized protein</fullName>
    </submittedName>
</protein>
<evidence type="ECO:0000313" key="2">
    <source>
        <dbReference type="Proteomes" id="UP001239213"/>
    </source>
</evidence>
<accession>A0AAI9U7E3</accession>
<evidence type="ECO:0000313" key="1">
    <source>
        <dbReference type="EMBL" id="KAK1451177.1"/>
    </source>
</evidence>
<organism evidence="1 2">
    <name type="scientific">Colletotrichum cuscutae</name>
    <dbReference type="NCBI Taxonomy" id="1209917"/>
    <lineage>
        <taxon>Eukaryota</taxon>
        <taxon>Fungi</taxon>
        <taxon>Dikarya</taxon>
        <taxon>Ascomycota</taxon>
        <taxon>Pezizomycotina</taxon>
        <taxon>Sordariomycetes</taxon>
        <taxon>Hypocreomycetidae</taxon>
        <taxon>Glomerellales</taxon>
        <taxon>Glomerellaceae</taxon>
        <taxon>Colletotrichum</taxon>
        <taxon>Colletotrichum acutatum species complex</taxon>
    </lineage>
</organism>
<comment type="caution">
    <text evidence="1">The sequence shown here is derived from an EMBL/GenBank/DDBJ whole genome shotgun (WGS) entry which is preliminary data.</text>
</comment>
<dbReference type="Proteomes" id="UP001239213">
    <property type="component" value="Unassembled WGS sequence"/>
</dbReference>
<proteinExistence type="predicted"/>